<evidence type="ECO:0000313" key="14">
    <source>
        <dbReference type="Proteomes" id="UP000676310"/>
    </source>
</evidence>
<comment type="similarity">
    <text evidence="3">Belongs to the RNase PH family.</text>
</comment>
<keyword evidence="5" id="KW-0963">Cytoplasm</keyword>
<reference evidence="13" key="1">
    <citation type="submission" date="2021-05" db="EMBL/GenBank/DDBJ databases">
        <authorList>
            <person name="Stam R."/>
        </authorList>
    </citation>
    <scope>NUCLEOTIDE SEQUENCE</scope>
    <source>
        <strain evidence="13">CS162</strain>
    </source>
</reference>
<dbReference type="GO" id="GO:0034473">
    <property type="term" value="P:U1 snRNA 3'-end processing"/>
    <property type="evidence" value="ECO:0007669"/>
    <property type="project" value="TreeGrafter"/>
</dbReference>
<evidence type="ECO:0000256" key="1">
    <source>
        <dbReference type="ARBA" id="ARBA00004496"/>
    </source>
</evidence>
<dbReference type="InterPro" id="IPR015847">
    <property type="entry name" value="ExoRNase_PH_dom2"/>
</dbReference>
<keyword evidence="9" id="KW-0539">Nucleus</keyword>
<dbReference type="GO" id="GO:0000467">
    <property type="term" value="P:exonucleolytic trimming to generate mature 3'-end of 5.8S rRNA from tricistronic rRNA transcript (SSU-rRNA, 5.8S rRNA, LSU-rRNA)"/>
    <property type="evidence" value="ECO:0007669"/>
    <property type="project" value="TreeGrafter"/>
</dbReference>
<evidence type="ECO:0000256" key="9">
    <source>
        <dbReference type="ARBA" id="ARBA00023242"/>
    </source>
</evidence>
<dbReference type="SUPFAM" id="SSF54211">
    <property type="entry name" value="Ribosomal protein S5 domain 2-like"/>
    <property type="match status" value="1"/>
</dbReference>
<dbReference type="InterPro" id="IPR036345">
    <property type="entry name" value="ExoRNase_PH_dom2_sf"/>
</dbReference>
<feature type="domain" description="Exoribonuclease phosphorolytic" evidence="11">
    <location>
        <begin position="33"/>
        <end position="164"/>
    </location>
</feature>
<evidence type="ECO:0000256" key="7">
    <source>
        <dbReference type="ARBA" id="ARBA00022835"/>
    </source>
</evidence>
<comment type="caution">
    <text evidence="13">The sequence shown here is derived from an EMBL/GenBank/DDBJ whole genome shotgun (WGS) entry which is preliminary data.</text>
</comment>
<keyword evidence="14" id="KW-1185">Reference proteome</keyword>
<dbReference type="GO" id="GO:0000176">
    <property type="term" value="C:nuclear exosome (RNase complex)"/>
    <property type="evidence" value="ECO:0007669"/>
    <property type="project" value="TreeGrafter"/>
</dbReference>
<accession>A0A8J2N8R6</accession>
<evidence type="ECO:0000256" key="4">
    <source>
        <dbReference type="ARBA" id="ARBA00019572"/>
    </source>
</evidence>
<protein>
    <recommendedName>
        <fullName evidence="4">Exosome complex component RRP45</fullName>
    </recommendedName>
    <alternativeName>
        <fullName evidence="10">Ribosomal RNA-processing protein 45</fullName>
    </alternativeName>
</protein>
<dbReference type="GO" id="GO:0071038">
    <property type="term" value="P:TRAMP-dependent tRNA surveillance pathway"/>
    <property type="evidence" value="ECO:0007669"/>
    <property type="project" value="TreeGrafter"/>
</dbReference>
<evidence type="ECO:0000256" key="5">
    <source>
        <dbReference type="ARBA" id="ARBA00022490"/>
    </source>
</evidence>
<dbReference type="Pfam" id="PF01138">
    <property type="entry name" value="RNase_PH"/>
    <property type="match status" value="1"/>
</dbReference>
<dbReference type="InterPro" id="IPR020568">
    <property type="entry name" value="Ribosomal_Su5_D2-typ_SF"/>
</dbReference>
<dbReference type="CDD" id="cd11368">
    <property type="entry name" value="RNase_PH_RRP45"/>
    <property type="match status" value="1"/>
</dbReference>
<sequence length="363" mass="40391">MPREAEISLNEREFIKQALQEQIRIDRRAFDAFRPLELTFGDEYGVADVQLGKTRVIARISVDVTTPLPERKFDGIFQIVTEFSPMASPAFEVGRPTDAEVILSRILEKAIRRSNALDTESLCIIAGLKCFALRADVHIIDHDGGLIDASCIAVMAALQHFRRPDVQVEGEKATILSVREREPIPLSILHQPLCVTFSYFEGEIFLVDANLAEEQVRQGEVILTMNKHGEICQIAKYGGATINPLALLNCTNVALQKVKEMSAFIQKRLEEDAKERDAGGLMAELSAENARSGQLASLRRFQILASYAPPEFVRRAFAYTRKVSRTGCTVGPLTMWVGDLVAPGEATGKPEDQIAKRRFRSSM</sequence>
<dbReference type="InterPro" id="IPR050590">
    <property type="entry name" value="Exosome_comp_Rrp42_subfam"/>
</dbReference>
<dbReference type="SUPFAM" id="SSF55666">
    <property type="entry name" value="Ribonuclease PH domain 2-like"/>
    <property type="match status" value="1"/>
</dbReference>
<dbReference type="InterPro" id="IPR001247">
    <property type="entry name" value="ExoRNase_PH_dom1"/>
</dbReference>
<dbReference type="Gene3D" id="3.30.230.70">
    <property type="entry name" value="GHMP Kinase, N-terminal domain"/>
    <property type="match status" value="1"/>
</dbReference>
<evidence type="ECO:0000256" key="6">
    <source>
        <dbReference type="ARBA" id="ARBA00022552"/>
    </source>
</evidence>
<keyword evidence="6" id="KW-0698">rRNA processing</keyword>
<dbReference type="OrthoDB" id="10264038at2759"/>
<dbReference type="GO" id="GO:0005730">
    <property type="term" value="C:nucleolus"/>
    <property type="evidence" value="ECO:0007669"/>
    <property type="project" value="UniProtKB-SubCell"/>
</dbReference>
<evidence type="ECO:0000259" key="11">
    <source>
        <dbReference type="Pfam" id="PF01138"/>
    </source>
</evidence>
<dbReference type="GO" id="GO:0034475">
    <property type="term" value="P:U4 snRNA 3'-end processing"/>
    <property type="evidence" value="ECO:0007669"/>
    <property type="project" value="TreeGrafter"/>
</dbReference>
<dbReference type="PANTHER" id="PTHR11097:SF14">
    <property type="entry name" value="EXOSOME COMPLEX COMPONENT RRP45"/>
    <property type="match status" value="1"/>
</dbReference>
<proteinExistence type="inferred from homology"/>
<dbReference type="GO" id="GO:0034476">
    <property type="term" value="P:U5 snRNA 3'-end processing"/>
    <property type="evidence" value="ECO:0007669"/>
    <property type="project" value="TreeGrafter"/>
</dbReference>
<feature type="domain" description="Exoribonuclease phosphorolytic" evidence="12">
    <location>
        <begin position="190"/>
        <end position="256"/>
    </location>
</feature>
<dbReference type="Pfam" id="PF03725">
    <property type="entry name" value="RNase_PH_C"/>
    <property type="match status" value="1"/>
</dbReference>
<dbReference type="RefSeq" id="XP_043172752.1">
    <property type="nucleotide sequence ID" value="XM_043316817.1"/>
</dbReference>
<dbReference type="GO" id="GO:0016075">
    <property type="term" value="P:rRNA catabolic process"/>
    <property type="evidence" value="ECO:0007669"/>
    <property type="project" value="TreeGrafter"/>
</dbReference>
<dbReference type="GO" id="GO:0071028">
    <property type="term" value="P:nuclear mRNA surveillance"/>
    <property type="evidence" value="ECO:0007669"/>
    <property type="project" value="TreeGrafter"/>
</dbReference>
<keyword evidence="8" id="KW-0694">RNA-binding</keyword>
<keyword evidence="7" id="KW-0271">Exosome</keyword>
<evidence type="ECO:0000313" key="13">
    <source>
        <dbReference type="EMBL" id="CAG5179359.1"/>
    </source>
</evidence>
<dbReference type="InterPro" id="IPR027408">
    <property type="entry name" value="PNPase/RNase_PH_dom_sf"/>
</dbReference>
<organism evidence="13 14">
    <name type="scientific">Alternaria atra</name>
    <dbReference type="NCBI Taxonomy" id="119953"/>
    <lineage>
        <taxon>Eukaryota</taxon>
        <taxon>Fungi</taxon>
        <taxon>Dikarya</taxon>
        <taxon>Ascomycota</taxon>
        <taxon>Pezizomycotina</taxon>
        <taxon>Dothideomycetes</taxon>
        <taxon>Pleosporomycetidae</taxon>
        <taxon>Pleosporales</taxon>
        <taxon>Pleosporineae</taxon>
        <taxon>Pleosporaceae</taxon>
        <taxon>Alternaria</taxon>
        <taxon>Alternaria sect. Ulocladioides</taxon>
    </lineage>
</organism>
<evidence type="ECO:0000256" key="8">
    <source>
        <dbReference type="ARBA" id="ARBA00022884"/>
    </source>
</evidence>
<dbReference type="PANTHER" id="PTHR11097">
    <property type="entry name" value="EXOSOME COMPLEX EXONUCLEASE RIBOSOMAL RNA PROCESSING PROTEIN"/>
    <property type="match status" value="1"/>
</dbReference>
<evidence type="ECO:0000256" key="3">
    <source>
        <dbReference type="ARBA" id="ARBA00006678"/>
    </source>
</evidence>
<dbReference type="GeneID" id="67021377"/>
<dbReference type="GO" id="GO:0035925">
    <property type="term" value="F:mRNA 3'-UTR AU-rich region binding"/>
    <property type="evidence" value="ECO:0007669"/>
    <property type="project" value="TreeGrafter"/>
</dbReference>
<dbReference type="EMBL" id="CAJRGZ010000023">
    <property type="protein sequence ID" value="CAG5179359.1"/>
    <property type="molecule type" value="Genomic_DNA"/>
</dbReference>
<gene>
    <name evidence="13" type="ORF">ALTATR162_LOCUS9184</name>
</gene>
<dbReference type="GO" id="GO:0000177">
    <property type="term" value="C:cytoplasmic exosome (RNase complex)"/>
    <property type="evidence" value="ECO:0007669"/>
    <property type="project" value="TreeGrafter"/>
</dbReference>
<evidence type="ECO:0000259" key="12">
    <source>
        <dbReference type="Pfam" id="PF03725"/>
    </source>
</evidence>
<name>A0A8J2N8R6_9PLEO</name>
<dbReference type="AlphaFoldDB" id="A0A8J2N8R6"/>
<evidence type="ECO:0000256" key="10">
    <source>
        <dbReference type="ARBA" id="ARBA00077933"/>
    </source>
</evidence>
<comment type="subcellular location">
    <subcellularLocation>
        <location evidence="1">Cytoplasm</location>
    </subcellularLocation>
    <subcellularLocation>
        <location evidence="2">Nucleus</location>
        <location evidence="2">Nucleolus</location>
    </subcellularLocation>
</comment>
<dbReference type="InterPro" id="IPR033100">
    <property type="entry name" value="Rrp45"/>
</dbReference>
<dbReference type="FunFam" id="3.30.230.70:FF:000005">
    <property type="entry name" value="Exosome complex component RRP45"/>
    <property type="match status" value="1"/>
</dbReference>
<dbReference type="Proteomes" id="UP000676310">
    <property type="component" value="Unassembled WGS sequence"/>
</dbReference>
<dbReference type="GO" id="GO:0071035">
    <property type="term" value="P:nuclear polyadenylation-dependent rRNA catabolic process"/>
    <property type="evidence" value="ECO:0007669"/>
    <property type="project" value="TreeGrafter"/>
</dbReference>
<evidence type="ECO:0000256" key="2">
    <source>
        <dbReference type="ARBA" id="ARBA00004604"/>
    </source>
</evidence>